<keyword evidence="2" id="KW-0812">Transmembrane</keyword>
<dbReference type="RefSeq" id="WP_186988089.1">
    <property type="nucleotide sequence ID" value="NZ_CP052909.1"/>
</dbReference>
<proteinExistence type="predicted"/>
<dbReference type="InterPro" id="IPR025646">
    <property type="entry name" value="DUF4350"/>
</dbReference>
<dbReference type="Proteomes" id="UP000515514">
    <property type="component" value="Chromosome"/>
</dbReference>
<reference evidence="4 5" key="1">
    <citation type="submission" date="2020-04" db="EMBL/GenBank/DDBJ databases">
        <title>Genome sequence of Altibacter aquimarinus strain ALE3EI.</title>
        <authorList>
            <person name="Oh H.-M."/>
            <person name="Jang D."/>
        </authorList>
    </citation>
    <scope>NUCLEOTIDE SEQUENCE [LARGE SCALE GENOMIC DNA]</scope>
    <source>
        <strain evidence="4 5">ALE3EI</strain>
    </source>
</reference>
<evidence type="ECO:0000259" key="3">
    <source>
        <dbReference type="Pfam" id="PF14258"/>
    </source>
</evidence>
<dbReference type="EMBL" id="CP052909">
    <property type="protein sequence ID" value="QNJ98437.1"/>
    <property type="molecule type" value="Genomic_DNA"/>
</dbReference>
<keyword evidence="2" id="KW-1133">Transmembrane helix</keyword>
<feature type="domain" description="DUF4350" evidence="3">
    <location>
        <begin position="40"/>
        <end position="227"/>
    </location>
</feature>
<keyword evidence="5" id="KW-1185">Reference proteome</keyword>
<protein>
    <recommendedName>
        <fullName evidence="3">DUF4350 domain-containing protein</fullName>
    </recommendedName>
</protein>
<evidence type="ECO:0000313" key="5">
    <source>
        <dbReference type="Proteomes" id="UP000515514"/>
    </source>
</evidence>
<gene>
    <name evidence="4" type="ORF">ALE3EI_1890</name>
</gene>
<evidence type="ECO:0000256" key="2">
    <source>
        <dbReference type="SAM" id="Phobius"/>
    </source>
</evidence>
<accession>A0A7G8PVS1</accession>
<dbReference type="Pfam" id="PF14258">
    <property type="entry name" value="DUF4350"/>
    <property type="match status" value="1"/>
</dbReference>
<name>A0A7G8PVS1_9FLAO</name>
<evidence type="ECO:0000256" key="1">
    <source>
        <dbReference type="SAM" id="Coils"/>
    </source>
</evidence>
<organism evidence="4 5">
    <name type="scientific">Constantimarinum furrinae</name>
    <dbReference type="NCBI Taxonomy" id="2562285"/>
    <lineage>
        <taxon>Bacteria</taxon>
        <taxon>Pseudomonadati</taxon>
        <taxon>Bacteroidota</taxon>
        <taxon>Flavobacteriia</taxon>
        <taxon>Flavobacteriales</taxon>
        <taxon>Flavobacteriaceae</taxon>
        <taxon>Altibacter/Constantimarinum group</taxon>
        <taxon>Constantimarinum</taxon>
    </lineage>
</organism>
<keyword evidence="1" id="KW-0175">Coiled coil</keyword>
<feature type="transmembrane region" description="Helical" evidence="2">
    <location>
        <begin position="267"/>
        <end position="285"/>
    </location>
</feature>
<sequence>MSRFQKIAFFGLFIMVAGLVYVEATKPVPISWFPSYSTLDKIPMGTYVLSDLLETSYNDKIKAFSRPPFEVLQDSTLQGTYLFINNRVAFDKAEFNKLYNWVEEGNTVFVSANHHSRMLLDTLSLKVNNAWLKNSLATEPMLQLVNPKLKSEKVYHLDRDFIVPYFEEIDTLSHTVLGMVEAYKDTIALLHPTANFIEAPIGNGRFLIHNQPEIFSNYFLLKDDYATHTQHVLSYINDDSMIYWDDYYKSGKKVNVSPLRIILNSKYLKWAYYFVLIGVLLYVLFEGKRKQRNIPIVKPLTNKTYEYTQTISGMYLDKRQYHEIAQKQIVLFFEFIRTRLRVPTERINDRFFETIAARSGNTVEDTKSLFTFIEKVQHQHTTTKEELLKLNKEINQYKNKVDGKS</sequence>
<evidence type="ECO:0000313" key="4">
    <source>
        <dbReference type="EMBL" id="QNJ98437.1"/>
    </source>
</evidence>
<feature type="coiled-coil region" evidence="1">
    <location>
        <begin position="373"/>
        <end position="400"/>
    </location>
</feature>
<dbReference type="KEGG" id="alti:ALE3EI_1890"/>
<dbReference type="AlphaFoldDB" id="A0A7G8PVS1"/>
<keyword evidence="2" id="KW-0472">Membrane</keyword>